<evidence type="ECO:0000259" key="5">
    <source>
        <dbReference type="PROSITE" id="PS50901"/>
    </source>
</evidence>
<dbReference type="Gene3D" id="3.40.50.300">
    <property type="entry name" value="P-loop containing nucleotide triphosphate hydrolases"/>
    <property type="match status" value="1"/>
</dbReference>
<dbReference type="GO" id="GO:0005524">
    <property type="term" value="F:ATP binding"/>
    <property type="evidence" value="ECO:0007669"/>
    <property type="project" value="UniProtKB-UniRule"/>
</dbReference>
<feature type="binding site" evidence="3">
    <location>
        <begin position="172"/>
        <end position="179"/>
    </location>
    <ligand>
        <name>ATP</name>
        <dbReference type="ChEBI" id="CHEBI:30616"/>
    </ligand>
</feature>
<dbReference type="AlphaFoldDB" id="A0A1Y4N9P2"/>
<dbReference type="GO" id="GO:0016020">
    <property type="term" value="C:membrane"/>
    <property type="evidence" value="ECO:0007669"/>
    <property type="project" value="UniProtKB-SubCell"/>
</dbReference>
<evidence type="ECO:0000313" key="7">
    <source>
        <dbReference type="Proteomes" id="UP000196386"/>
    </source>
</evidence>
<evidence type="ECO:0000256" key="1">
    <source>
        <dbReference type="ARBA" id="ARBA00022741"/>
    </source>
</evidence>
<keyword evidence="4" id="KW-0175">Coiled coil</keyword>
<dbReference type="RefSeq" id="WP_087299776.1">
    <property type="nucleotide sequence ID" value="NZ_NFKP01000003.1"/>
</dbReference>
<evidence type="ECO:0000256" key="3">
    <source>
        <dbReference type="PROSITE-ProRule" id="PRU00289"/>
    </source>
</evidence>
<dbReference type="PANTHER" id="PTHR22683">
    <property type="entry name" value="SPORULATION PROTEIN RELATED"/>
    <property type="match status" value="1"/>
</dbReference>
<dbReference type="PROSITE" id="PS50901">
    <property type="entry name" value="FTSK"/>
    <property type="match status" value="1"/>
</dbReference>
<evidence type="ECO:0000256" key="2">
    <source>
        <dbReference type="ARBA" id="ARBA00022840"/>
    </source>
</evidence>
<keyword evidence="2 3" id="KW-0067">ATP-binding</keyword>
<dbReference type="InterPro" id="IPR027417">
    <property type="entry name" value="P-loop_NTPase"/>
</dbReference>
<dbReference type="InterPro" id="IPR002543">
    <property type="entry name" value="FtsK_dom"/>
</dbReference>
<evidence type="ECO:0000256" key="4">
    <source>
        <dbReference type="SAM" id="Coils"/>
    </source>
</evidence>
<reference evidence="7" key="1">
    <citation type="submission" date="2017-04" db="EMBL/GenBank/DDBJ databases">
        <title>Function of individual gut microbiota members based on whole genome sequencing of pure cultures obtained from chicken caecum.</title>
        <authorList>
            <person name="Medvecky M."/>
            <person name="Cejkova D."/>
            <person name="Polansky O."/>
            <person name="Karasova D."/>
            <person name="Kubasova T."/>
            <person name="Cizek A."/>
            <person name="Rychlik I."/>
        </authorList>
    </citation>
    <scope>NUCLEOTIDE SEQUENCE [LARGE SCALE GENOMIC DNA]</scope>
    <source>
        <strain evidence="7">An175</strain>
    </source>
</reference>
<gene>
    <name evidence="6" type="ORF">B5F11_04100</name>
</gene>
<feature type="domain" description="FtsK" evidence="5">
    <location>
        <begin position="154"/>
        <end position="358"/>
    </location>
</feature>
<evidence type="ECO:0000313" key="6">
    <source>
        <dbReference type="EMBL" id="OUP70632.1"/>
    </source>
</evidence>
<dbReference type="EMBL" id="NFKP01000003">
    <property type="protein sequence ID" value="OUP70632.1"/>
    <property type="molecule type" value="Genomic_DNA"/>
</dbReference>
<dbReference type="InterPro" id="IPR050206">
    <property type="entry name" value="FtsK/SpoIIIE/SftA"/>
</dbReference>
<comment type="caution">
    <text evidence="6">The sequence shown here is derived from an EMBL/GenBank/DDBJ whole genome shotgun (WGS) entry which is preliminary data.</text>
</comment>
<dbReference type="Pfam" id="PF01580">
    <property type="entry name" value="FtsK_SpoIIIE"/>
    <property type="match status" value="1"/>
</dbReference>
<proteinExistence type="predicted"/>
<keyword evidence="1 3" id="KW-0547">Nucleotide-binding</keyword>
<sequence length="781" mass="87212">MSKIVIYGSEQIRQLAEKVSKSYERNLTQMLTFEDWKCSAFPVLYNQPEKFGVNLVDYSKPIRICPPVAEMLAEIKKHNAEITDIQRHAKDEEKSYKITQLLKQIIKPAMVIDRPAGITISGMSKKEPVEVPIWFNSTLKGVNLRMGFANMDSATPGCIGLGDEVVHAMLGGATGAGKSVTLNSIISSGMLEYSPWELEFYLMDMKIVELRRYGSRVHAPGVKIVGATGSTVFIMSMFNYLTEEMDLRQKLFAECGVENLKTFRNTFDMVLPRVVLIVDEFTQLFENIKIAEQEGCSDASEQKSLINSSISKLARLGRNAGLHMLLSSQSLSGALDEQVSGQFKAGATVYADAAVSNALIGNDAGVRIKGKGKGIYNLTRSAKDPAGNVNVRIPFIQSELKAEEEAAGKQPYLQELLVTLRKKSDELGWPDNLYLFNEEEDIPYDEFASDMLNGSKKEEHPNTGKEITDNIFREEITKILTMGRPVKYDPGAVATIELKMRRNHSIIVGATSIDDRVYMLKLILENLKDSPFTHYAVIGDQAISRLIGIETGLSRVKLLKQKSLPVEIYQKYRNRLQLISAWNKLEDSGTDGWDTGIILSANMAGYGLKYSPDMAKAFDRRFLSEEIDDAELRSELEKAGIDSFKMDKAIAACSSTRSVQRMLTKMTNSFTTKVTANSFERIFVWFLGIDEHEDLGGDTGKAYSDLIGGGPLVGIHSIITAEHWDKAGKFAEQCNFILERCRKSFFTSCNIPVKVNTTENSLQLLDQQTNSYVIIKKYKIQ</sequence>
<accession>A0A1Y4N9P2</accession>
<name>A0A1Y4N9P2_9FIRM</name>
<organism evidence="6 7">
    <name type="scientific">Anaerotruncus colihominis</name>
    <dbReference type="NCBI Taxonomy" id="169435"/>
    <lineage>
        <taxon>Bacteria</taxon>
        <taxon>Bacillati</taxon>
        <taxon>Bacillota</taxon>
        <taxon>Clostridia</taxon>
        <taxon>Eubacteriales</taxon>
        <taxon>Oscillospiraceae</taxon>
        <taxon>Anaerotruncus</taxon>
    </lineage>
</organism>
<feature type="coiled-coil region" evidence="4">
    <location>
        <begin position="68"/>
        <end position="95"/>
    </location>
</feature>
<dbReference type="PANTHER" id="PTHR22683:SF41">
    <property type="entry name" value="DNA TRANSLOCASE FTSK"/>
    <property type="match status" value="1"/>
</dbReference>
<dbReference type="GO" id="GO:0003677">
    <property type="term" value="F:DNA binding"/>
    <property type="evidence" value="ECO:0007669"/>
    <property type="project" value="InterPro"/>
</dbReference>
<dbReference type="Proteomes" id="UP000196386">
    <property type="component" value="Unassembled WGS sequence"/>
</dbReference>
<dbReference type="SUPFAM" id="SSF52540">
    <property type="entry name" value="P-loop containing nucleoside triphosphate hydrolases"/>
    <property type="match status" value="1"/>
</dbReference>
<protein>
    <recommendedName>
        <fullName evidence="5">FtsK domain-containing protein</fullName>
    </recommendedName>
</protein>